<keyword evidence="2 8" id="KW-0812">Transmembrane</keyword>
<feature type="domain" description="EGF-like" evidence="10">
    <location>
        <begin position="299"/>
        <end position="344"/>
    </location>
</feature>
<feature type="domain" description="EGF-like" evidence="10">
    <location>
        <begin position="210"/>
        <end position="252"/>
    </location>
</feature>
<dbReference type="InterPro" id="IPR002859">
    <property type="entry name" value="PKD/REJ-like"/>
</dbReference>
<feature type="domain" description="EGF-like" evidence="10">
    <location>
        <begin position="67"/>
        <end position="112"/>
    </location>
</feature>
<comment type="subcellular location">
    <subcellularLocation>
        <location evidence="1">Membrane</location>
    </subcellularLocation>
</comment>
<feature type="domain" description="EGF-like" evidence="10">
    <location>
        <begin position="348"/>
        <end position="385"/>
    </location>
</feature>
<feature type="region of interest" description="Disordered" evidence="7">
    <location>
        <begin position="932"/>
        <end position="967"/>
    </location>
</feature>
<sequence>MPPPLPPPPTTPVIVPPPPPPVAACDDANGGCSELVTCTPLAGEGTVCGACPTGYTGNGTACEDVDECADSEQGGATGHGCDALTECVNEAGGHTCTACPEGYRGSGETGCLPQSSCADDHGGCDELVTCTDDAVTGASVCGACPAGYVGDGQSGCEDEDGCVTASASSGAGACYPGVHCQDTAAPGSGYICGDCPAGTRGDGVECATDPCYLDNGGCDLRVHCEVGADEAVECGPCPNGYVDVDGDGSACEDEPGCEAAPCFPGVGCTDVGAPGTGRVCASCPVGYAGDGAECEDVDECADSKQGGATGHGCDALTECVNEAGGHTCTACPEGYRGSGETGCAMVTACEEANGGCDPLTTCTDPGAVCGECPVGHEGTGSTGCVDVDGCASAPCFVSAYGAAVCEDVAAPGEGYVCGACPEGWSGDGHVCEACSLQLSVTQSSAVDGVVTVSQDVQVIAETGPLLPAGCTNTAGLSFQWLGSSAEGAMVLNAATNKANTLTLVLPTGTLSPGLSYTLRVEATMAGATQVAASDEVVLYVQQEPLVALIRGGDTETGDGSRLVLDASYSVDPHDDPEPMQYEWSCQEASSGARCRDAAGELLSAWLVNETLQIYLAGTPTGLEYAWELTVSKGARSSTASTTLVVREGAPPVPTIAPLEGKVNACDKLLLSAEVRTQCNDTASMQLQWAVEPVSGSTYSLSLADSEVLASEDAASLQLVITAGILEDGAIYRFTLHAEDATGTGTTSLEVEVNRAPRGGWLRVTPLEGDALTTVFTMNSSEWDDEDLPLEMQYSYRIASENSTALVQLSSYAPKEVVQLALPEGGLVEYNSVVEVWVKVMDRLGAVGEPMHANVTVISPVFGSEDETLVFVDDTLVEGERLLSNGDTDAALSTVVGSAALLGTDTENAAAEDDTNTATRLRRGRRHRHLLQAANIPPAPPGSPRGTQANSTPFASSSQSDSAFGWGAGGEGNTSAGLSQAYGNLLANVSTVGNVSALREGLLSRMAKRWEQRETMLSLVQSAHGLLASNAHVAERIAALAAKVVHCPPWEQSGPAVHRALEVLDDVVNAALPLPNGDPSLAPMTSGTADSTFAALSNISATVSVMQDGAAELLHGVAERVGRGIVSTLAPGEQPSLVTARFLQLRVQRDSLVEIGGSSRRLFDAELATGGHRGAALALPISLEAELRANETWEVDTHLLLNNVDMHTANATAEAATQFLLPLSYSNASAPAIPLWVSADDGTEGGRLSNASLVQSSPLFATALWSSPLGEKPLTVQHLDAPITLWLPLQDVLAHPLAPLLHTTMAHGKGPLRCAAWDPLRGLYSTQGCLNQPNPSPANSSLTWREEMWAGLNTDAGTLTGGAPLAAGWDIAHQWLLEGCDEAYDTTNAAYGGRDLGMRKYTGAGCLVADPENEAQCWWDWSRAGFIGHGCVWAEEVECRCTYLPSDARVMMDGGSLEGDPLVEVLVEEEKASPQEDTSGSQAPYAMIVAGGAVGAMLVLGIAYGISRTATMQRLMANPHPRAATAEAVVREMLHIDLPAIPNIGPSSPSRLAQSPGRSSRDKLSKMFGRVFRGPDGGHHRQVSGEASQSSTTRATIQDLAAMDVDVVAAMPSTGEQCEAGSLSSDLLDPEPPQLRPNLKKALSIRLSTTLPTSRLAGVLAQAGMSPSQSSSRNEDEVHCGEDDEAPTLALTEMGVDRSMARNAGKDLDLGQLAPLSDLAPSSSYLESSSAEYGGNDCEELEHPVDPGELWPRVSHKEEDLADGVTCGGSVVSAVDNDAMRRDARVKDDEKITNTASLTSSDIQSEHHSGPLSTTLPTLGSDAAARLAQRGVRASTLPVLHFEPTQMVSSPRFSLLSGLSGALGSHPEHATSILSIAGNSRNNGSPRNQGSRMRDQSATFGIMSGDSTYREYLNPLGVQLCLEACAETLGQVYPGMA</sequence>
<feature type="compositionally biased region" description="Polar residues" evidence="7">
    <location>
        <begin position="1544"/>
        <end position="1557"/>
    </location>
</feature>
<dbReference type="PANTHER" id="PTHR46730">
    <property type="entry name" value="POLYCYSTIN-1"/>
    <property type="match status" value="1"/>
</dbReference>
<comment type="caution">
    <text evidence="11">The sequence shown here is derived from an EMBL/GenBank/DDBJ whole genome shotgun (WGS) entry which is preliminary data.</text>
</comment>
<dbReference type="GO" id="GO:0006816">
    <property type="term" value="P:calcium ion transport"/>
    <property type="evidence" value="ECO:0007669"/>
    <property type="project" value="TreeGrafter"/>
</dbReference>
<evidence type="ECO:0000259" key="10">
    <source>
        <dbReference type="SMART" id="SM00181"/>
    </source>
</evidence>
<gene>
    <name evidence="11" type="ORF">CYMTET_10535</name>
</gene>
<dbReference type="GO" id="GO:0005261">
    <property type="term" value="F:monoatomic cation channel activity"/>
    <property type="evidence" value="ECO:0007669"/>
    <property type="project" value="TreeGrafter"/>
</dbReference>
<feature type="region of interest" description="Disordered" evidence="7">
    <location>
        <begin position="1615"/>
        <end position="1634"/>
    </location>
</feature>
<feature type="compositionally biased region" description="Low complexity" evidence="7">
    <location>
        <begin position="1720"/>
        <end position="1732"/>
    </location>
</feature>
<feature type="compositionally biased region" description="Polar residues" evidence="7">
    <location>
        <begin position="1792"/>
        <end position="1802"/>
    </location>
</feature>
<evidence type="ECO:0000313" key="11">
    <source>
        <dbReference type="EMBL" id="KAK3281688.1"/>
    </source>
</evidence>
<evidence type="ECO:0000256" key="1">
    <source>
        <dbReference type="ARBA" id="ARBA00004370"/>
    </source>
</evidence>
<feature type="domain" description="EGF-like calcium-binding" evidence="9">
    <location>
        <begin position="296"/>
        <end position="350"/>
    </location>
</feature>
<keyword evidence="5 8" id="KW-0472">Membrane</keyword>
<evidence type="ECO:0000313" key="12">
    <source>
        <dbReference type="Proteomes" id="UP001190700"/>
    </source>
</evidence>
<feature type="domain" description="EGF-like" evidence="10">
    <location>
        <begin position="24"/>
        <end position="63"/>
    </location>
</feature>
<reference evidence="11 12" key="1">
    <citation type="journal article" date="2015" name="Genome Biol. Evol.">
        <title>Comparative Genomics of a Bacterivorous Green Alga Reveals Evolutionary Causalities and Consequences of Phago-Mixotrophic Mode of Nutrition.</title>
        <authorList>
            <person name="Burns J.A."/>
            <person name="Paasch A."/>
            <person name="Narechania A."/>
            <person name="Kim E."/>
        </authorList>
    </citation>
    <scope>NUCLEOTIDE SEQUENCE [LARGE SCALE GENOMIC DNA]</scope>
    <source>
        <strain evidence="11 12">PLY_AMNH</strain>
    </source>
</reference>
<feature type="region of interest" description="Disordered" evidence="7">
    <location>
        <begin position="1539"/>
        <end position="1592"/>
    </location>
</feature>
<dbReference type="Gene3D" id="2.10.25.10">
    <property type="entry name" value="Laminin"/>
    <property type="match status" value="2"/>
</dbReference>
<proteinExistence type="predicted"/>
<evidence type="ECO:0000259" key="9">
    <source>
        <dbReference type="SMART" id="SM00179"/>
    </source>
</evidence>
<name>A0AAE0LDX2_9CHLO</name>
<feature type="region of interest" description="Disordered" evidence="7">
    <location>
        <begin position="1720"/>
        <end position="1750"/>
    </location>
</feature>
<evidence type="ECO:0000256" key="3">
    <source>
        <dbReference type="ARBA" id="ARBA00022737"/>
    </source>
</evidence>
<accession>A0AAE0LDX2</accession>
<feature type="domain" description="EGF-like" evidence="10">
    <location>
        <begin position="256"/>
        <end position="295"/>
    </location>
</feature>
<dbReference type="EMBL" id="LGRX02003745">
    <property type="protein sequence ID" value="KAK3281688.1"/>
    <property type="molecule type" value="Genomic_DNA"/>
</dbReference>
<feature type="domain" description="EGF-like" evidence="10">
    <location>
        <begin position="389"/>
        <end position="432"/>
    </location>
</feature>
<evidence type="ECO:0000256" key="2">
    <source>
        <dbReference type="ARBA" id="ARBA00022692"/>
    </source>
</evidence>
<feature type="region of interest" description="Disordered" evidence="7">
    <location>
        <begin position="1876"/>
        <end position="1895"/>
    </location>
</feature>
<evidence type="ECO:0000256" key="8">
    <source>
        <dbReference type="SAM" id="Phobius"/>
    </source>
</evidence>
<dbReference type="Proteomes" id="UP001190700">
    <property type="component" value="Unassembled WGS sequence"/>
</dbReference>
<feature type="compositionally biased region" description="Polar residues" evidence="7">
    <location>
        <begin position="944"/>
        <end position="961"/>
    </location>
</feature>
<protein>
    <submittedName>
        <fullName evidence="11">Uncharacterized protein</fullName>
    </submittedName>
</protein>
<feature type="region of interest" description="Disordered" evidence="7">
    <location>
        <begin position="1784"/>
        <end position="1811"/>
    </location>
</feature>
<feature type="domain" description="EGF-like" evidence="10">
    <location>
        <begin position="116"/>
        <end position="157"/>
    </location>
</feature>
<dbReference type="SMART" id="SM00179">
    <property type="entry name" value="EGF_CA"/>
    <property type="match status" value="4"/>
</dbReference>
<dbReference type="GO" id="GO:0005509">
    <property type="term" value="F:calcium ion binding"/>
    <property type="evidence" value="ECO:0007669"/>
    <property type="project" value="InterPro"/>
</dbReference>
<evidence type="ECO:0000256" key="7">
    <source>
        <dbReference type="SAM" id="MobiDB-lite"/>
    </source>
</evidence>
<evidence type="ECO:0000256" key="5">
    <source>
        <dbReference type="ARBA" id="ARBA00023136"/>
    </source>
</evidence>
<organism evidence="11 12">
    <name type="scientific">Cymbomonas tetramitiformis</name>
    <dbReference type="NCBI Taxonomy" id="36881"/>
    <lineage>
        <taxon>Eukaryota</taxon>
        <taxon>Viridiplantae</taxon>
        <taxon>Chlorophyta</taxon>
        <taxon>Pyramimonadophyceae</taxon>
        <taxon>Pyramimonadales</taxon>
        <taxon>Pyramimonadaceae</taxon>
        <taxon>Cymbomonas</taxon>
    </lineage>
</organism>
<dbReference type="Pfam" id="PF02010">
    <property type="entry name" value="REJ"/>
    <property type="match status" value="1"/>
</dbReference>
<dbReference type="InterPro" id="IPR000742">
    <property type="entry name" value="EGF"/>
</dbReference>
<dbReference type="PANTHER" id="PTHR46730:SF1">
    <property type="entry name" value="PLAT DOMAIN-CONTAINING PROTEIN"/>
    <property type="match status" value="1"/>
</dbReference>
<feature type="transmembrane region" description="Helical" evidence="8">
    <location>
        <begin position="1484"/>
        <end position="1505"/>
    </location>
</feature>
<dbReference type="SMART" id="SM00181">
    <property type="entry name" value="EGF"/>
    <property type="match status" value="9"/>
</dbReference>
<keyword evidence="3" id="KW-0677">Repeat</keyword>
<dbReference type="GO" id="GO:0005886">
    <property type="term" value="C:plasma membrane"/>
    <property type="evidence" value="ECO:0007669"/>
    <property type="project" value="TreeGrafter"/>
</dbReference>
<dbReference type="InterPro" id="IPR001881">
    <property type="entry name" value="EGF-like_Ca-bd_dom"/>
</dbReference>
<dbReference type="CDD" id="cd00054">
    <property type="entry name" value="EGF_CA"/>
    <property type="match status" value="2"/>
</dbReference>
<evidence type="ECO:0000256" key="4">
    <source>
        <dbReference type="ARBA" id="ARBA00022989"/>
    </source>
</evidence>
<feature type="domain" description="EGF-like" evidence="10">
    <location>
        <begin position="161"/>
        <end position="207"/>
    </location>
</feature>
<keyword evidence="6" id="KW-1015">Disulfide bond</keyword>
<evidence type="ECO:0000256" key="6">
    <source>
        <dbReference type="ARBA" id="ARBA00023157"/>
    </source>
</evidence>
<feature type="domain" description="EGF-like calcium-binding" evidence="9">
    <location>
        <begin position="386"/>
        <end position="432"/>
    </location>
</feature>
<feature type="domain" description="EGF-like calcium-binding" evidence="9">
    <location>
        <begin position="64"/>
        <end position="112"/>
    </location>
</feature>
<feature type="domain" description="EGF-like calcium-binding" evidence="9">
    <location>
        <begin position="158"/>
        <end position="207"/>
    </location>
</feature>
<feature type="region of interest" description="Disordered" evidence="7">
    <location>
        <begin position="1662"/>
        <end position="1681"/>
    </location>
</feature>
<keyword evidence="12" id="KW-1185">Reference proteome</keyword>
<keyword evidence="4 8" id="KW-1133">Transmembrane helix</keyword>